<evidence type="ECO:0000256" key="3">
    <source>
        <dbReference type="ARBA" id="ARBA00022801"/>
    </source>
</evidence>
<dbReference type="CDD" id="cd07720">
    <property type="entry name" value="OPHC2-like_MBL-fold"/>
    <property type="match status" value="1"/>
</dbReference>
<organism evidence="7 9">
    <name type="scientific">Paracoccus halophilus</name>
    <dbReference type="NCBI Taxonomy" id="376733"/>
    <lineage>
        <taxon>Bacteria</taxon>
        <taxon>Pseudomonadati</taxon>
        <taxon>Pseudomonadota</taxon>
        <taxon>Alphaproteobacteria</taxon>
        <taxon>Rhodobacterales</taxon>
        <taxon>Paracoccaceae</taxon>
        <taxon>Paracoccus</taxon>
    </lineage>
</organism>
<dbReference type="PANTHER" id="PTHR42978">
    <property type="entry name" value="QUORUM-QUENCHING LACTONASE YTNP-RELATED-RELATED"/>
    <property type="match status" value="1"/>
</dbReference>
<gene>
    <name evidence="7" type="ORF">IT41_11150</name>
    <name evidence="8" type="ORF">SAMN04487972_10944</name>
</gene>
<evidence type="ECO:0000256" key="1">
    <source>
        <dbReference type="ARBA" id="ARBA00007749"/>
    </source>
</evidence>
<feature type="signal peptide" evidence="5">
    <location>
        <begin position="1"/>
        <end position="24"/>
    </location>
</feature>
<evidence type="ECO:0000259" key="6">
    <source>
        <dbReference type="SMART" id="SM00849"/>
    </source>
</evidence>
<dbReference type="GO" id="GO:0016787">
    <property type="term" value="F:hydrolase activity"/>
    <property type="evidence" value="ECO:0007669"/>
    <property type="project" value="UniProtKB-KW"/>
</dbReference>
<dbReference type="InterPro" id="IPR036866">
    <property type="entry name" value="RibonucZ/Hydroxyglut_hydro"/>
</dbReference>
<keyword evidence="9" id="KW-1185">Reference proteome</keyword>
<keyword evidence="3" id="KW-0378">Hydrolase</keyword>
<comment type="similarity">
    <text evidence="1">Belongs to the metallo-beta-lactamase superfamily.</text>
</comment>
<evidence type="ECO:0000313" key="7">
    <source>
        <dbReference type="EMBL" id="KGJ04239.1"/>
    </source>
</evidence>
<evidence type="ECO:0000256" key="2">
    <source>
        <dbReference type="ARBA" id="ARBA00022723"/>
    </source>
</evidence>
<reference evidence="7 9" key="1">
    <citation type="submission" date="2014-09" db="EMBL/GenBank/DDBJ databases">
        <authorList>
            <person name="McGinnis J.M."/>
            <person name="Wolfgang W.J."/>
        </authorList>
    </citation>
    <scope>NUCLEOTIDE SEQUENCE [LARGE SCALE GENOMIC DNA]</scope>
    <source>
        <strain evidence="7 9">JCM 14014</strain>
    </source>
</reference>
<dbReference type="EMBL" id="FOJO01000009">
    <property type="protein sequence ID" value="SFA52047.1"/>
    <property type="molecule type" value="Genomic_DNA"/>
</dbReference>
<evidence type="ECO:0000256" key="4">
    <source>
        <dbReference type="ARBA" id="ARBA00022833"/>
    </source>
</evidence>
<evidence type="ECO:0000313" key="10">
    <source>
        <dbReference type="Proteomes" id="UP000182312"/>
    </source>
</evidence>
<reference evidence="8 10" key="3">
    <citation type="submission" date="2016-10" db="EMBL/GenBank/DDBJ databases">
        <authorList>
            <person name="de Groot N.N."/>
        </authorList>
    </citation>
    <scope>NUCLEOTIDE SEQUENCE [LARGE SCALE GENOMIC DNA]</scope>
    <source>
        <strain evidence="8 10">CGMCC 1.6117</strain>
    </source>
</reference>
<evidence type="ECO:0000256" key="5">
    <source>
        <dbReference type="SAM" id="SignalP"/>
    </source>
</evidence>
<evidence type="ECO:0000313" key="8">
    <source>
        <dbReference type="EMBL" id="SFA52047.1"/>
    </source>
</evidence>
<keyword evidence="4" id="KW-0862">Zinc</keyword>
<evidence type="ECO:0000313" key="9">
    <source>
        <dbReference type="Proteomes" id="UP000029846"/>
    </source>
</evidence>
<dbReference type="PANTHER" id="PTHR42978:SF6">
    <property type="entry name" value="QUORUM-QUENCHING LACTONASE YTNP-RELATED"/>
    <property type="match status" value="1"/>
</dbReference>
<dbReference type="InterPro" id="IPR006311">
    <property type="entry name" value="TAT_signal"/>
</dbReference>
<dbReference type="GO" id="GO:0046872">
    <property type="term" value="F:metal ion binding"/>
    <property type="evidence" value="ECO:0007669"/>
    <property type="project" value="UniProtKB-KW"/>
</dbReference>
<protein>
    <submittedName>
        <fullName evidence="8">Glyoxylase, beta-lactamase superfamily II</fullName>
    </submittedName>
    <submittedName>
        <fullName evidence="7">Metallo-beta-lactamase</fullName>
    </submittedName>
</protein>
<dbReference type="AlphaFoldDB" id="A0A099F192"/>
<proteinExistence type="inferred from homology"/>
<dbReference type="SMART" id="SM00849">
    <property type="entry name" value="Lactamase_B"/>
    <property type="match status" value="1"/>
</dbReference>
<keyword evidence="2" id="KW-0479">Metal-binding</keyword>
<dbReference type="Proteomes" id="UP000029846">
    <property type="component" value="Unassembled WGS sequence"/>
</dbReference>
<name>A0A099F192_9RHOB</name>
<dbReference type="RefSeq" id="WP_036741050.1">
    <property type="nucleotide sequence ID" value="NZ_FOJO01000009.1"/>
</dbReference>
<dbReference type="SUPFAM" id="SSF56281">
    <property type="entry name" value="Metallo-hydrolase/oxidoreductase"/>
    <property type="match status" value="1"/>
</dbReference>
<sequence length="309" mass="32906">MNISRRFILTGTAALAATAGLPLAARRGWALTSMTMGDVRIDSLSDGHLELPAGFFLERLPEGDRGAILDMFDLPTEGVVVSPCNLTLLRTGDRVVLFDAGSGPDFVPTAGRLPEALAALGIAPGDVTDVLFTHAHPDHLWGLLDEFDEPLFPNAALHMGAAEFAYWSDPRTAETIGEEWLSFAVGAMRRLTAVGDRIRQIGDGDEVLPGIRAVSTPGHTPGHMSYAVGTPGQGVFVTGDFVTSAAAIFRPELGTSTDSDPEQATATRRTLLPRLADEGWTILGYHLPEGGIGRIARDGAAFRFEEMDA</sequence>
<dbReference type="InterPro" id="IPR001279">
    <property type="entry name" value="Metallo-B-lactamas"/>
</dbReference>
<dbReference type="PROSITE" id="PS51318">
    <property type="entry name" value="TAT"/>
    <property type="match status" value="1"/>
</dbReference>
<reference evidence="7 9" key="2">
    <citation type="submission" date="2014-10" db="EMBL/GenBank/DDBJ databases">
        <title>Paracoccus sanguinis sp. nov., isolated from clinical specimens of New York State patients.</title>
        <authorList>
            <person name="Mingle L.A."/>
            <person name="Cole J.A."/>
            <person name="Lapierre P."/>
            <person name="Musser K.A."/>
        </authorList>
    </citation>
    <scope>NUCLEOTIDE SEQUENCE [LARGE SCALE GENOMIC DNA]</scope>
    <source>
        <strain evidence="7 9">JCM 14014</strain>
    </source>
</reference>
<dbReference type="EMBL" id="JRKN01000013">
    <property type="protein sequence ID" value="KGJ04239.1"/>
    <property type="molecule type" value="Genomic_DNA"/>
</dbReference>
<dbReference type="InterPro" id="IPR051013">
    <property type="entry name" value="MBL_superfamily_lactonases"/>
</dbReference>
<dbReference type="Proteomes" id="UP000182312">
    <property type="component" value="Unassembled WGS sequence"/>
</dbReference>
<dbReference type="Pfam" id="PF00753">
    <property type="entry name" value="Lactamase_B"/>
    <property type="match status" value="1"/>
</dbReference>
<dbReference type="STRING" id="376733.SAMN04487972_10944"/>
<dbReference type="OrthoDB" id="9773738at2"/>
<feature type="chain" id="PRO_5010409352" evidence="5">
    <location>
        <begin position="25"/>
        <end position="309"/>
    </location>
</feature>
<dbReference type="Gene3D" id="3.60.15.10">
    <property type="entry name" value="Ribonuclease Z/Hydroxyacylglutathione hydrolase-like"/>
    <property type="match status" value="1"/>
</dbReference>
<dbReference type="eggNOG" id="COG0491">
    <property type="taxonomic scope" value="Bacteria"/>
</dbReference>
<feature type="domain" description="Metallo-beta-lactamase" evidence="6">
    <location>
        <begin position="83"/>
        <end position="286"/>
    </location>
</feature>
<accession>A0A099F192</accession>
<keyword evidence="5" id="KW-0732">Signal</keyword>